<dbReference type="EMBL" id="JARKIF010000117">
    <property type="protein sequence ID" value="KAJ7604020.1"/>
    <property type="molecule type" value="Genomic_DNA"/>
</dbReference>
<organism evidence="1 2">
    <name type="scientific">Roridomyces roridus</name>
    <dbReference type="NCBI Taxonomy" id="1738132"/>
    <lineage>
        <taxon>Eukaryota</taxon>
        <taxon>Fungi</taxon>
        <taxon>Dikarya</taxon>
        <taxon>Basidiomycota</taxon>
        <taxon>Agaricomycotina</taxon>
        <taxon>Agaricomycetes</taxon>
        <taxon>Agaricomycetidae</taxon>
        <taxon>Agaricales</taxon>
        <taxon>Marasmiineae</taxon>
        <taxon>Mycenaceae</taxon>
        <taxon>Roridomyces</taxon>
    </lineage>
</organism>
<accession>A0AAD7F8E8</accession>
<gene>
    <name evidence="1" type="ORF">FB45DRAFT_769933</name>
</gene>
<keyword evidence="2" id="KW-1185">Reference proteome</keyword>
<dbReference type="AlphaFoldDB" id="A0AAD7F8E8"/>
<evidence type="ECO:0000313" key="2">
    <source>
        <dbReference type="Proteomes" id="UP001221142"/>
    </source>
</evidence>
<sequence>MNPIRADLRGFHLLKSLIPPLSLTMGPGVSSLLAFMSTGQGFVTRKFLARMRERTHGMVFQTLEEAVKTFEVEEMIRAALPPDPEYKMHNVNVYGQASNHYGLHPTVGGRHLTVEEKFEPMFSDRVQRGYLALLRNLAGHDPTIPGAPRISWLAAHKWVVDAKINGFGPGSLGALQFANNLTLLGVASPPSPVEMAQWISDHQDKGAFRGLQVLGFQLEQKNASPSAVRVAFLCVYAWLDNFLTTDDKLVLDFGPIFVEQLLCKVGRWCRRLNDHAAQKTAKVALSQLADKAFEGARWTSGENLTQFNKWPFPPCTKYKPAVFRKIIESR</sequence>
<proteinExistence type="predicted"/>
<name>A0AAD7F8E8_9AGAR</name>
<dbReference type="Proteomes" id="UP001221142">
    <property type="component" value="Unassembled WGS sequence"/>
</dbReference>
<evidence type="ECO:0000313" key="1">
    <source>
        <dbReference type="EMBL" id="KAJ7604020.1"/>
    </source>
</evidence>
<comment type="caution">
    <text evidence="1">The sequence shown here is derived from an EMBL/GenBank/DDBJ whole genome shotgun (WGS) entry which is preliminary data.</text>
</comment>
<reference evidence="1" key="1">
    <citation type="submission" date="2023-03" db="EMBL/GenBank/DDBJ databases">
        <title>Massive genome expansion in bonnet fungi (Mycena s.s.) driven by repeated elements and novel gene families across ecological guilds.</title>
        <authorList>
            <consortium name="Lawrence Berkeley National Laboratory"/>
            <person name="Harder C.B."/>
            <person name="Miyauchi S."/>
            <person name="Viragh M."/>
            <person name="Kuo A."/>
            <person name="Thoen E."/>
            <person name="Andreopoulos B."/>
            <person name="Lu D."/>
            <person name="Skrede I."/>
            <person name="Drula E."/>
            <person name="Henrissat B."/>
            <person name="Morin E."/>
            <person name="Kohler A."/>
            <person name="Barry K."/>
            <person name="LaButti K."/>
            <person name="Morin E."/>
            <person name="Salamov A."/>
            <person name="Lipzen A."/>
            <person name="Mereny Z."/>
            <person name="Hegedus B."/>
            <person name="Baldrian P."/>
            <person name="Stursova M."/>
            <person name="Weitz H."/>
            <person name="Taylor A."/>
            <person name="Grigoriev I.V."/>
            <person name="Nagy L.G."/>
            <person name="Martin F."/>
            <person name="Kauserud H."/>
        </authorList>
    </citation>
    <scope>NUCLEOTIDE SEQUENCE</scope>
    <source>
        <strain evidence="1">9284</strain>
    </source>
</reference>
<protein>
    <submittedName>
        <fullName evidence="1">Uncharacterized protein</fullName>
    </submittedName>
</protein>